<evidence type="ECO:0000256" key="3">
    <source>
        <dbReference type="ARBA" id="ARBA00022468"/>
    </source>
</evidence>
<evidence type="ECO:0000256" key="5">
    <source>
        <dbReference type="PIRNR" id="PIRNR016550"/>
    </source>
</evidence>
<proteinExistence type="inferred from homology"/>
<evidence type="ECO:0000313" key="9">
    <source>
        <dbReference type="RefSeq" id="XP_020090666.1"/>
    </source>
</evidence>
<evidence type="ECO:0000256" key="1">
    <source>
        <dbReference type="ARBA" id="ARBA00004514"/>
    </source>
</evidence>
<sequence length="594" mass="64282">MAEISASASTSASTPSQDYHPAIDPATFDLVVSGTGLPESLLAAAAAAAGKSVLHLDPNPFYGSHFASIPLPSFSSLLSPSYSSPSPHSSAASTPSYDAIDLHRRPIYSEIETSGSPPEPSRSFLVDLAGPRVLYCADAAVDLLLRSGASHHVEFKSVDASLVYWEGRLSTVPDSRQAIFKDRTLSLAEKSQMMRFLKLVQGHIASDRGGAADEGLGRISEEDLLIPFVEFLRKQRLPPKIRAIILYAIAMADYDQEIVESNKLVTTKEGVETIALYSSSIGRFTNSVGAFLYPMYGHGELPQAFCRCAAVKGALYVLRMPVVSLLIDREKSEYVGVRLASGQDIFSSQLVMEPSCQVPPSLSLSEDLNTSSSTGNVARGVCITSSSLERDSSSVLVVFPPKCENCFLFFINISSHTGTFVCQLFHLIIRAFCYMPVKSIACVFAVALYSEQLTTIRVLQLSSNVAVCPPGLFMVYLSTPCNDAIIGKDYIKAAIHALFATNTLGSSEGSVEPNTEDKESETRPTVLWSCVYVQELAQGSFGPVCLSTLPDEHVDYRNIIESTKELFSKMYSQAEFLPQTSEPGDIEDDNGSAE</sequence>
<evidence type="ECO:0000259" key="7">
    <source>
        <dbReference type="Pfam" id="PF22603"/>
    </source>
</evidence>
<dbReference type="SUPFAM" id="SSF51905">
    <property type="entry name" value="FAD/NAD(P)-binding domain"/>
    <property type="match status" value="1"/>
</dbReference>
<keyword evidence="4 5" id="KW-0963">Cytoplasm</keyword>
<dbReference type="OrthoDB" id="9446342at2759"/>
<reference evidence="9" key="2">
    <citation type="submission" date="2025-08" db="UniProtKB">
        <authorList>
            <consortium name="RefSeq"/>
        </authorList>
    </citation>
    <scope>IDENTIFICATION</scope>
    <source>
        <tissue evidence="9">Leaf</tissue>
    </source>
</reference>
<dbReference type="GO" id="GO:0007264">
    <property type="term" value="P:small GTPase-mediated signal transduction"/>
    <property type="evidence" value="ECO:0007669"/>
    <property type="project" value="UniProtKB-UniRule"/>
</dbReference>
<dbReference type="PIRSF" id="PIRSF016550">
    <property type="entry name" value="Rab_ger_ger_transf_A_euk"/>
    <property type="match status" value="1"/>
</dbReference>
<name>A0A6P5F3F1_ANACO</name>
<dbReference type="InterPro" id="IPR036188">
    <property type="entry name" value="FAD/NAD-bd_sf"/>
</dbReference>
<evidence type="ECO:0000256" key="4">
    <source>
        <dbReference type="ARBA" id="ARBA00022490"/>
    </source>
</evidence>
<accession>A0A6P5F3F1</accession>
<comment type="subcellular location">
    <subcellularLocation>
        <location evidence="1">Cytoplasm</location>
        <location evidence="1">Cytosol</location>
    </subcellularLocation>
</comment>
<keyword evidence="8" id="KW-1185">Reference proteome</keyword>
<dbReference type="GO" id="GO:0005968">
    <property type="term" value="C:Rab-protein geranylgeranyltransferase complex"/>
    <property type="evidence" value="ECO:0007669"/>
    <property type="project" value="UniProtKB-UniRule"/>
</dbReference>
<dbReference type="GO" id="GO:0005092">
    <property type="term" value="F:GDP-dissociation inhibitor activity"/>
    <property type="evidence" value="ECO:0007669"/>
    <property type="project" value="InterPro"/>
</dbReference>
<dbReference type="InterPro" id="IPR054420">
    <property type="entry name" value="RAE1_2_domI_C"/>
</dbReference>
<dbReference type="Proteomes" id="UP000515123">
    <property type="component" value="Linkage group 6"/>
</dbReference>
<evidence type="ECO:0000313" key="8">
    <source>
        <dbReference type="Proteomes" id="UP000515123"/>
    </source>
</evidence>
<dbReference type="GO" id="GO:0005096">
    <property type="term" value="F:GTPase activator activity"/>
    <property type="evidence" value="ECO:0007669"/>
    <property type="project" value="UniProtKB-UniRule"/>
</dbReference>
<dbReference type="SUPFAM" id="SSF54373">
    <property type="entry name" value="FAD-linked reductases, C-terminal domain"/>
    <property type="match status" value="1"/>
</dbReference>
<dbReference type="GO" id="GO:0006886">
    <property type="term" value="P:intracellular protein transport"/>
    <property type="evidence" value="ECO:0007669"/>
    <property type="project" value="InterPro"/>
</dbReference>
<gene>
    <name evidence="9" type="primary">LOC109711816</name>
</gene>
<comment type="similarity">
    <text evidence="2 5">Belongs to the Rab GDI family.</text>
</comment>
<organism evidence="8 9">
    <name type="scientific">Ananas comosus</name>
    <name type="common">Pineapple</name>
    <name type="synonym">Ananas ananas</name>
    <dbReference type="NCBI Taxonomy" id="4615"/>
    <lineage>
        <taxon>Eukaryota</taxon>
        <taxon>Viridiplantae</taxon>
        <taxon>Streptophyta</taxon>
        <taxon>Embryophyta</taxon>
        <taxon>Tracheophyta</taxon>
        <taxon>Spermatophyta</taxon>
        <taxon>Magnoliopsida</taxon>
        <taxon>Liliopsida</taxon>
        <taxon>Poales</taxon>
        <taxon>Bromeliaceae</taxon>
        <taxon>Bromelioideae</taxon>
        <taxon>Ananas</taxon>
    </lineage>
</organism>
<feature type="region of interest" description="Disordered" evidence="6">
    <location>
        <begin position="1"/>
        <end position="20"/>
    </location>
</feature>
<dbReference type="InterPro" id="IPR001738">
    <property type="entry name" value="Rab_escort"/>
</dbReference>
<dbReference type="InterPro" id="IPR018203">
    <property type="entry name" value="GDP_dissociation_inhibitor"/>
</dbReference>
<evidence type="ECO:0000256" key="6">
    <source>
        <dbReference type="SAM" id="MobiDB-lite"/>
    </source>
</evidence>
<dbReference type="Pfam" id="PF22603">
    <property type="entry name" value="RAE1_2_domI_C"/>
    <property type="match status" value="1"/>
</dbReference>
<dbReference type="PANTHER" id="PTHR11787">
    <property type="entry name" value="RAB GDP-DISSOCIATION INHIBITOR"/>
    <property type="match status" value="1"/>
</dbReference>
<dbReference type="PRINTS" id="PR00891">
    <property type="entry name" value="RABGDIREP"/>
</dbReference>
<dbReference type="GO" id="GO:0005829">
    <property type="term" value="C:cytosol"/>
    <property type="evidence" value="ECO:0007669"/>
    <property type="project" value="UniProtKB-SubCell"/>
</dbReference>
<feature type="domain" description="RAE1/2" evidence="7">
    <location>
        <begin position="445"/>
        <end position="533"/>
    </location>
</feature>
<dbReference type="GeneID" id="109711816"/>
<dbReference type="GO" id="GO:0016192">
    <property type="term" value="P:vesicle-mediated transport"/>
    <property type="evidence" value="ECO:0007669"/>
    <property type="project" value="TreeGrafter"/>
</dbReference>
<dbReference type="GO" id="GO:0005634">
    <property type="term" value="C:nucleus"/>
    <property type="evidence" value="ECO:0007669"/>
    <property type="project" value="TreeGrafter"/>
</dbReference>
<reference evidence="8" key="1">
    <citation type="journal article" date="2015" name="Nat. Genet.">
        <title>The pineapple genome and the evolution of CAM photosynthesis.</title>
        <authorList>
            <person name="Ming R."/>
            <person name="VanBuren R."/>
            <person name="Wai C.M."/>
            <person name="Tang H."/>
            <person name="Schatz M.C."/>
            <person name="Bowers J.E."/>
            <person name="Lyons E."/>
            <person name="Wang M.L."/>
            <person name="Chen J."/>
            <person name="Biggers E."/>
            <person name="Zhang J."/>
            <person name="Huang L."/>
            <person name="Zhang L."/>
            <person name="Miao W."/>
            <person name="Zhang J."/>
            <person name="Ye Z."/>
            <person name="Miao C."/>
            <person name="Lin Z."/>
            <person name="Wang H."/>
            <person name="Zhou H."/>
            <person name="Yim W.C."/>
            <person name="Priest H.D."/>
            <person name="Zheng C."/>
            <person name="Woodhouse M."/>
            <person name="Edger P.P."/>
            <person name="Guyot R."/>
            <person name="Guo H.B."/>
            <person name="Guo H."/>
            <person name="Zheng G."/>
            <person name="Singh R."/>
            <person name="Sharma A."/>
            <person name="Min X."/>
            <person name="Zheng Y."/>
            <person name="Lee H."/>
            <person name="Gurtowski J."/>
            <person name="Sedlazeck F.J."/>
            <person name="Harkess A."/>
            <person name="McKain M.R."/>
            <person name="Liao Z."/>
            <person name="Fang J."/>
            <person name="Liu J."/>
            <person name="Zhang X."/>
            <person name="Zhang Q."/>
            <person name="Hu W."/>
            <person name="Qin Y."/>
            <person name="Wang K."/>
            <person name="Chen L.Y."/>
            <person name="Shirley N."/>
            <person name="Lin Y.R."/>
            <person name="Liu L.Y."/>
            <person name="Hernandez A.G."/>
            <person name="Wright C.L."/>
            <person name="Bulone V."/>
            <person name="Tuskan G.A."/>
            <person name="Heath K."/>
            <person name="Zee F."/>
            <person name="Moore P.H."/>
            <person name="Sunkar R."/>
            <person name="Leebens-Mack J.H."/>
            <person name="Mockler T."/>
            <person name="Bennetzen J.L."/>
            <person name="Freeling M."/>
            <person name="Sankoff D."/>
            <person name="Paterson A.H."/>
            <person name="Zhu X."/>
            <person name="Yang X."/>
            <person name="Smith J.A."/>
            <person name="Cushman J.C."/>
            <person name="Paull R.E."/>
            <person name="Yu Q."/>
        </authorList>
    </citation>
    <scope>NUCLEOTIDE SEQUENCE [LARGE SCALE GENOMIC DNA]</scope>
    <source>
        <strain evidence="8">cv. F153</strain>
    </source>
</reference>
<keyword evidence="3 5" id="KW-0343">GTPase activation</keyword>
<dbReference type="RefSeq" id="XP_020090666.1">
    <property type="nucleotide sequence ID" value="XM_020235077.1"/>
</dbReference>
<dbReference type="AlphaFoldDB" id="A0A6P5F3F1"/>
<evidence type="ECO:0000256" key="2">
    <source>
        <dbReference type="ARBA" id="ARBA00005593"/>
    </source>
</evidence>
<comment type="function">
    <text evidence="5">Substrate-binding subunit of the Rab geranylgeranyltransferase (GGTase) complex. Binds unprenylated Rab proteins.</text>
</comment>
<feature type="compositionally biased region" description="Low complexity" evidence="6">
    <location>
        <begin position="1"/>
        <end position="16"/>
    </location>
</feature>
<dbReference type="Gene3D" id="3.50.50.60">
    <property type="entry name" value="FAD/NAD(P)-binding domain"/>
    <property type="match status" value="2"/>
</dbReference>
<dbReference type="Gene3D" id="3.30.519.10">
    <property type="entry name" value="Guanine Nucleotide Dissociation Inhibitor, domain 2"/>
    <property type="match status" value="2"/>
</dbReference>
<protein>
    <recommendedName>
        <fullName evidence="5">Rab escort protein 1</fullName>
    </recommendedName>
</protein>
<dbReference type="Pfam" id="PF00996">
    <property type="entry name" value="GDI"/>
    <property type="match status" value="2"/>
</dbReference>
<dbReference type="PANTHER" id="PTHR11787:SF4">
    <property type="entry name" value="CHM, RAB ESCORT PROTEIN 1"/>
    <property type="match status" value="1"/>
</dbReference>